<dbReference type="InterPro" id="IPR008557">
    <property type="entry name" value="PhoX"/>
</dbReference>
<feature type="signal peptide" evidence="1">
    <location>
        <begin position="1"/>
        <end position="21"/>
    </location>
</feature>
<comment type="caution">
    <text evidence="2">The sequence shown here is derived from an EMBL/GenBank/DDBJ whole genome shotgun (WGS) entry which is preliminary data.</text>
</comment>
<accession>A0ABT2ZGD0</accession>
<protein>
    <submittedName>
        <fullName evidence="2">PhoX family protein</fullName>
    </submittedName>
</protein>
<reference evidence="2 3" key="1">
    <citation type="submission" date="2022-10" db="EMBL/GenBank/DDBJ databases">
        <title>Defluviimonas sp. nov., isolated from ocean surface water.</title>
        <authorList>
            <person name="He W."/>
            <person name="Wang L."/>
            <person name="Zhang D.-F."/>
        </authorList>
    </citation>
    <scope>NUCLEOTIDE SEQUENCE [LARGE SCALE GENOMIC DNA]</scope>
    <source>
        <strain evidence="2 3">WL0002</strain>
    </source>
</reference>
<feature type="chain" id="PRO_5045922304" evidence="1">
    <location>
        <begin position="22"/>
        <end position="479"/>
    </location>
</feature>
<proteinExistence type="predicted"/>
<dbReference type="EMBL" id="JAOWKY010000005">
    <property type="protein sequence ID" value="MCV2870197.1"/>
    <property type="molecule type" value="Genomic_DNA"/>
</dbReference>
<keyword evidence="1" id="KW-0732">Signal</keyword>
<evidence type="ECO:0000313" key="2">
    <source>
        <dbReference type="EMBL" id="MCV2870197.1"/>
    </source>
</evidence>
<dbReference type="RefSeq" id="WP_263735872.1">
    <property type="nucleotide sequence ID" value="NZ_JAOWKY010000005.1"/>
</dbReference>
<evidence type="ECO:0000256" key="1">
    <source>
        <dbReference type="SAM" id="SignalP"/>
    </source>
</evidence>
<dbReference type="Pfam" id="PF05787">
    <property type="entry name" value="PhoX"/>
    <property type="match status" value="1"/>
</dbReference>
<dbReference type="Proteomes" id="UP001652542">
    <property type="component" value="Unassembled WGS sequence"/>
</dbReference>
<name>A0ABT2ZGD0_9RHOB</name>
<sequence length="479" mass="50535">MKSLALLCLSSSLLAVTTASAEDFGAGRDIALAENAAGLFGVAGPLAASTEPSVETGYRVADQSAGDQLLLASGLSAEYVTRAAGNHLDMMVFWPAENPTHMVACIEGKREEIAAGKFNPAIQSIDLANGEVRTLVRGMDRCDGIRTTAWGTILATEETDDGAAWEIIDPLGLDNAVISDREGGIASDPARLVRRPKLPVMAWEGLTVTPEGVVIGGDELRPGTAAADVDGGAMFKFVPAVAHGGGAIESLDQSPLADGRSYAMQVSCVKGKVQAGQGCEVGNALWVEIDPTNARADADAKGATGFYRPEDLHADPTFAGEGVRFCWTNTGNEGAGHYGEVLCAIDREPMATPQPDAEGKLAMTVKVNRFIEGDPELNSVDNLDFQPVTGILYVVEDHENGDVWACLPDGWDRDLKSDGCVRVLSVKDSSAEPTGFIFAPDGRTAYVSIQHSDDTNMPMVDDYATDDLIRITGFQAVAN</sequence>
<evidence type="ECO:0000313" key="3">
    <source>
        <dbReference type="Proteomes" id="UP001652542"/>
    </source>
</evidence>
<dbReference type="SUPFAM" id="SSF101898">
    <property type="entry name" value="NHL repeat"/>
    <property type="match status" value="1"/>
</dbReference>
<keyword evidence="3" id="KW-1185">Reference proteome</keyword>
<organism evidence="2 3">
    <name type="scientific">Albidovulum marisflavi</name>
    <dbReference type="NCBI Taxonomy" id="2984159"/>
    <lineage>
        <taxon>Bacteria</taxon>
        <taxon>Pseudomonadati</taxon>
        <taxon>Pseudomonadota</taxon>
        <taxon>Alphaproteobacteria</taxon>
        <taxon>Rhodobacterales</taxon>
        <taxon>Paracoccaceae</taxon>
        <taxon>Albidovulum</taxon>
    </lineage>
</organism>
<gene>
    <name evidence="2" type="ORF">OEW28_16325</name>
</gene>